<reference evidence="8" key="1">
    <citation type="submission" date="2023-01" db="EMBL/GenBank/DDBJ databases">
        <title>The diversity of Class Acidimicrobiia in South China Sea sediment environments and the proposal of Iamia marina sp. nov., a novel species of the genus Iamia.</title>
        <authorList>
            <person name="He Y."/>
            <person name="Tian X."/>
        </authorList>
    </citation>
    <scope>NUCLEOTIDE SEQUENCE</scope>
    <source>
        <strain evidence="8">DSM 19957</strain>
    </source>
</reference>
<organism evidence="8 9">
    <name type="scientific">Iamia majanohamensis</name>
    <dbReference type="NCBI Taxonomy" id="467976"/>
    <lineage>
        <taxon>Bacteria</taxon>
        <taxon>Bacillati</taxon>
        <taxon>Actinomycetota</taxon>
        <taxon>Acidimicrobiia</taxon>
        <taxon>Acidimicrobiales</taxon>
        <taxon>Iamiaceae</taxon>
        <taxon>Iamia</taxon>
    </lineage>
</organism>
<dbReference type="Gene3D" id="3.20.20.70">
    <property type="entry name" value="Aldolase class I"/>
    <property type="match status" value="1"/>
</dbReference>
<dbReference type="SUPFAM" id="SSF51569">
    <property type="entry name" value="Aldolase"/>
    <property type="match status" value="1"/>
</dbReference>
<accession>A0AAE9Y3Y6</accession>
<dbReference type="PANTHER" id="PTHR10889:SF1">
    <property type="entry name" value="DEOXYRIBOSE-PHOSPHATE ALDOLASE"/>
    <property type="match status" value="1"/>
</dbReference>
<dbReference type="GO" id="GO:0005737">
    <property type="term" value="C:cytoplasm"/>
    <property type="evidence" value="ECO:0007669"/>
    <property type="project" value="UniProtKB-SubCell"/>
</dbReference>
<dbReference type="GO" id="GO:0016052">
    <property type="term" value="P:carbohydrate catabolic process"/>
    <property type="evidence" value="ECO:0007669"/>
    <property type="project" value="TreeGrafter"/>
</dbReference>
<evidence type="ECO:0000313" key="9">
    <source>
        <dbReference type="Proteomes" id="UP001216390"/>
    </source>
</evidence>
<dbReference type="GO" id="GO:0006018">
    <property type="term" value="P:2-deoxyribose 1-phosphate catabolic process"/>
    <property type="evidence" value="ECO:0007669"/>
    <property type="project" value="UniProtKB-UniRule"/>
</dbReference>
<feature type="active site" description="Proton donor/acceptor" evidence="7">
    <location>
        <position position="191"/>
    </location>
</feature>
<dbReference type="RefSeq" id="WP_272735194.1">
    <property type="nucleotide sequence ID" value="NZ_CP116942.1"/>
</dbReference>
<dbReference type="InterPro" id="IPR002915">
    <property type="entry name" value="DeoC/FbaB/LacD_aldolase"/>
</dbReference>
<keyword evidence="4 7" id="KW-0704">Schiff base</keyword>
<evidence type="ECO:0000256" key="7">
    <source>
        <dbReference type="HAMAP-Rule" id="MF_00114"/>
    </source>
</evidence>
<dbReference type="InterPro" id="IPR011343">
    <property type="entry name" value="DeoC"/>
</dbReference>
<evidence type="ECO:0000256" key="4">
    <source>
        <dbReference type="ARBA" id="ARBA00023270"/>
    </source>
</evidence>
<dbReference type="EMBL" id="CP116942">
    <property type="protein sequence ID" value="WCO65667.1"/>
    <property type="molecule type" value="Genomic_DNA"/>
</dbReference>
<dbReference type="SMART" id="SM01133">
    <property type="entry name" value="DeoC"/>
    <property type="match status" value="1"/>
</dbReference>
<dbReference type="NCBIfam" id="TIGR00126">
    <property type="entry name" value="deoC"/>
    <property type="match status" value="1"/>
</dbReference>
<comment type="function">
    <text evidence="6 7">Catalyzes a reversible aldol reaction between acetaldehyde and D-glyceraldehyde 3-phosphate to generate 2-deoxy-D-ribose 5-phosphate.</text>
</comment>
<dbReference type="PANTHER" id="PTHR10889">
    <property type="entry name" value="DEOXYRIBOSE-PHOSPHATE ALDOLASE"/>
    <property type="match status" value="1"/>
</dbReference>
<evidence type="ECO:0000256" key="1">
    <source>
        <dbReference type="ARBA" id="ARBA00010936"/>
    </source>
</evidence>
<dbReference type="Pfam" id="PF01791">
    <property type="entry name" value="DeoC"/>
    <property type="match status" value="1"/>
</dbReference>
<dbReference type="PIRSF" id="PIRSF001357">
    <property type="entry name" value="DeoC"/>
    <property type="match status" value="1"/>
</dbReference>
<evidence type="ECO:0000256" key="5">
    <source>
        <dbReference type="ARBA" id="ARBA00048791"/>
    </source>
</evidence>
<dbReference type="InterPro" id="IPR028581">
    <property type="entry name" value="DeoC_typeI"/>
</dbReference>
<gene>
    <name evidence="7 8" type="primary">deoC</name>
    <name evidence="8" type="ORF">PO878_14275</name>
</gene>
<dbReference type="AlphaFoldDB" id="A0AAE9Y3Y6"/>
<keyword evidence="2 7" id="KW-0963">Cytoplasm</keyword>
<feature type="active site" description="Schiff-base intermediate with acetaldehyde" evidence="7">
    <location>
        <position position="161"/>
    </location>
</feature>
<comment type="pathway">
    <text evidence="7">Carbohydrate degradation; 2-deoxy-D-ribose 1-phosphate degradation; D-glyceraldehyde 3-phosphate and acetaldehyde from 2-deoxy-alpha-D-ribose 1-phosphate: step 2/2.</text>
</comment>
<evidence type="ECO:0000256" key="3">
    <source>
        <dbReference type="ARBA" id="ARBA00023239"/>
    </source>
</evidence>
<dbReference type="GO" id="GO:0009264">
    <property type="term" value="P:deoxyribonucleotide catabolic process"/>
    <property type="evidence" value="ECO:0007669"/>
    <property type="project" value="UniProtKB-UniRule"/>
</dbReference>
<dbReference type="KEGG" id="ima:PO878_14275"/>
<comment type="catalytic activity">
    <reaction evidence="5 7">
        <text>2-deoxy-D-ribose 5-phosphate = D-glyceraldehyde 3-phosphate + acetaldehyde</text>
        <dbReference type="Rhea" id="RHEA:12821"/>
        <dbReference type="ChEBI" id="CHEBI:15343"/>
        <dbReference type="ChEBI" id="CHEBI:59776"/>
        <dbReference type="ChEBI" id="CHEBI:62877"/>
        <dbReference type="EC" id="4.1.2.4"/>
    </reaction>
</comment>
<keyword evidence="9" id="KW-1185">Reference proteome</keyword>
<dbReference type="InterPro" id="IPR013785">
    <property type="entry name" value="Aldolase_TIM"/>
</dbReference>
<feature type="active site" description="Proton donor/acceptor" evidence="7">
    <location>
        <position position="98"/>
    </location>
</feature>
<evidence type="ECO:0000256" key="6">
    <source>
        <dbReference type="ARBA" id="ARBA00056337"/>
    </source>
</evidence>
<sequence length="225" mass="22297">MDDPGRPSAPDDLAPLVDHTLLAPAATDADVRALCEEAAELGVAAVCVSPSRLPLASDLLPPTIAVAAVVGFPSGAHVPAAKAREAELAVAAGASELDVVIDLGAAVAAEWHRVEAEVAAVRAAAPRPTVIKVIIEAAALGDEAIVDACRAAEAGGADMVKTSTGFHPAGGATVEAVRLMRATVGDRLGVKAAGGIREAATARAMVAAGASRLGCSATRAVLGRD</sequence>
<dbReference type="Proteomes" id="UP001216390">
    <property type="component" value="Chromosome"/>
</dbReference>
<protein>
    <recommendedName>
        <fullName evidence="7">Deoxyribose-phosphate aldolase</fullName>
        <shortName evidence="7">DERA</shortName>
        <ecNumber evidence="7">4.1.2.4</ecNumber>
    </recommendedName>
    <alternativeName>
        <fullName evidence="7">2-deoxy-D-ribose 5-phosphate aldolase</fullName>
    </alternativeName>
    <alternativeName>
        <fullName evidence="7">Phosphodeoxyriboaldolase</fullName>
        <shortName evidence="7">Deoxyriboaldolase</shortName>
    </alternativeName>
</protein>
<dbReference type="FunFam" id="3.20.20.70:FF:000044">
    <property type="entry name" value="Deoxyribose-phosphate aldolase"/>
    <property type="match status" value="1"/>
</dbReference>
<name>A0AAE9Y3Y6_9ACTN</name>
<comment type="subcellular location">
    <subcellularLocation>
        <location evidence="7">Cytoplasm</location>
    </subcellularLocation>
</comment>
<dbReference type="EC" id="4.1.2.4" evidence="7"/>
<keyword evidence="3 7" id="KW-0456">Lyase</keyword>
<dbReference type="HAMAP" id="MF_00114">
    <property type="entry name" value="DeoC_type1"/>
    <property type="match status" value="1"/>
</dbReference>
<evidence type="ECO:0000256" key="2">
    <source>
        <dbReference type="ARBA" id="ARBA00022490"/>
    </source>
</evidence>
<dbReference type="GO" id="GO:0004139">
    <property type="term" value="F:deoxyribose-phosphate aldolase activity"/>
    <property type="evidence" value="ECO:0007669"/>
    <property type="project" value="UniProtKB-UniRule"/>
</dbReference>
<comment type="similarity">
    <text evidence="1 7">Belongs to the DeoC/FbaB aldolase family. DeoC type 1 subfamily.</text>
</comment>
<proteinExistence type="inferred from homology"/>
<dbReference type="CDD" id="cd00959">
    <property type="entry name" value="DeoC"/>
    <property type="match status" value="1"/>
</dbReference>
<evidence type="ECO:0000313" key="8">
    <source>
        <dbReference type="EMBL" id="WCO65667.1"/>
    </source>
</evidence>